<evidence type="ECO:0000313" key="2">
    <source>
        <dbReference type="Proteomes" id="UP000735302"/>
    </source>
</evidence>
<keyword evidence="2" id="KW-1185">Reference proteome</keyword>
<organism evidence="1 2">
    <name type="scientific">Plakobranchus ocellatus</name>
    <dbReference type="NCBI Taxonomy" id="259542"/>
    <lineage>
        <taxon>Eukaryota</taxon>
        <taxon>Metazoa</taxon>
        <taxon>Spiralia</taxon>
        <taxon>Lophotrochozoa</taxon>
        <taxon>Mollusca</taxon>
        <taxon>Gastropoda</taxon>
        <taxon>Heterobranchia</taxon>
        <taxon>Euthyneura</taxon>
        <taxon>Panpulmonata</taxon>
        <taxon>Sacoglossa</taxon>
        <taxon>Placobranchoidea</taxon>
        <taxon>Plakobranchidae</taxon>
        <taxon>Plakobranchus</taxon>
    </lineage>
</organism>
<protein>
    <submittedName>
        <fullName evidence="1">Uncharacterized protein</fullName>
    </submittedName>
</protein>
<accession>A0AAV4DWG0</accession>
<name>A0AAV4DWG0_9GAST</name>
<reference evidence="1 2" key="1">
    <citation type="journal article" date="2021" name="Elife">
        <title>Chloroplast acquisition without the gene transfer in kleptoplastic sea slugs, Plakobranchus ocellatus.</title>
        <authorList>
            <person name="Maeda T."/>
            <person name="Takahashi S."/>
            <person name="Yoshida T."/>
            <person name="Shimamura S."/>
            <person name="Takaki Y."/>
            <person name="Nagai Y."/>
            <person name="Toyoda A."/>
            <person name="Suzuki Y."/>
            <person name="Arimoto A."/>
            <person name="Ishii H."/>
            <person name="Satoh N."/>
            <person name="Nishiyama T."/>
            <person name="Hasebe M."/>
            <person name="Maruyama T."/>
            <person name="Minagawa J."/>
            <person name="Obokata J."/>
            <person name="Shigenobu S."/>
        </authorList>
    </citation>
    <scope>NUCLEOTIDE SEQUENCE [LARGE SCALE GENOMIC DNA]</scope>
</reference>
<dbReference type="AlphaFoldDB" id="A0AAV4DWG0"/>
<comment type="caution">
    <text evidence="1">The sequence shown here is derived from an EMBL/GenBank/DDBJ whole genome shotgun (WGS) entry which is preliminary data.</text>
</comment>
<dbReference type="EMBL" id="BLXT01008440">
    <property type="protein sequence ID" value="GFO48662.1"/>
    <property type="molecule type" value="Genomic_DNA"/>
</dbReference>
<evidence type="ECO:0000313" key="1">
    <source>
        <dbReference type="EMBL" id="GFO48662.1"/>
    </source>
</evidence>
<sequence>MSGSLDVCKPRVYIMVMRQSMAAADALSITIDSVYPSLGAMVLQNFMNRKITPDAESKLKMVHGNARKQRSDQWIDDDNQGNFKNCTCRGARQKRLGMQ</sequence>
<proteinExistence type="predicted"/>
<dbReference type="Proteomes" id="UP000735302">
    <property type="component" value="Unassembled WGS sequence"/>
</dbReference>
<gene>
    <name evidence="1" type="ORF">PoB_007516700</name>
</gene>